<dbReference type="SUPFAM" id="SSF52540">
    <property type="entry name" value="P-loop containing nucleoside triphosphate hydrolases"/>
    <property type="match status" value="2"/>
</dbReference>
<dbReference type="PROSITE" id="PS51192">
    <property type="entry name" value="HELICASE_ATP_BIND_1"/>
    <property type="match status" value="1"/>
</dbReference>
<evidence type="ECO:0000256" key="2">
    <source>
        <dbReference type="ARBA" id="ARBA00022801"/>
    </source>
</evidence>
<name>A0A1U7LRB1_NEOID</name>
<dbReference type="CDD" id="cd18008">
    <property type="entry name" value="DEXDc_SHPRH-like"/>
    <property type="match status" value="1"/>
</dbReference>
<dbReference type="Proteomes" id="UP000186594">
    <property type="component" value="Unassembled WGS sequence"/>
</dbReference>
<keyword evidence="6" id="KW-0347">Helicase</keyword>
<evidence type="ECO:0000259" key="4">
    <source>
        <dbReference type="PROSITE" id="PS51192"/>
    </source>
</evidence>
<keyword evidence="2" id="KW-0378">Hydrolase</keyword>
<dbReference type="Pfam" id="PF00176">
    <property type="entry name" value="SNF2-rel_dom"/>
    <property type="match status" value="1"/>
</dbReference>
<keyword evidence="7" id="KW-1185">Reference proteome</keyword>
<dbReference type="InterPro" id="IPR014001">
    <property type="entry name" value="Helicase_ATP-bd"/>
</dbReference>
<dbReference type="GO" id="GO:0006281">
    <property type="term" value="P:DNA repair"/>
    <property type="evidence" value="ECO:0007669"/>
    <property type="project" value="TreeGrafter"/>
</dbReference>
<sequence>MDHQIDGLTFLRNRESGKSKGGILADDMGLGKTVQILALILANPSPSKKQPTLVVVPLSLLDQWHREISTKTNLTVLKHHGTKRATSGEGIRKHDIIVTTYDIIRSEWNGLEYTEKNKDDEFGIGCFKVVWHRIVLDEAQIIKNRSSKAARAVCALDSRNKWCLTGTPIQNSVDELYSLIKFLRIQPFSDFSQWKERISQPMKSGHGDKAIKRLHAFLGKILLRRTKEYLTLTGNKQLKLPQRKIINDICDFSAVEREFYSRLEATANKTLDELVHQAEERGKGNMLNMLCLLLRLRQATVHWELVAQKLDMKLAVSAGDSVGKKEQAEEIDDVAALLSGLGIEEQATRRCDICLTELSVTDTPNGKNLCFECQEQGRSITNHKSIITSTKVRRMLEILTTRDESDRKTIVFSQFTQMFNLIEPMLDGAGIGYARYEGSMPNSKREESLRKLREDNKTRVLLCSLKCGSLGLTLTSASRVILLDVWWNPAVENQAIDRVHRIGQMRDVVVHKITIKDTVEERIVAMQEKKKAIAMQALGDSKGGKMISNKLSWSEALALFGRDG</sequence>
<dbReference type="InterPro" id="IPR001650">
    <property type="entry name" value="Helicase_C-like"/>
</dbReference>
<dbReference type="PROSITE" id="PS51194">
    <property type="entry name" value="HELICASE_CTER"/>
    <property type="match status" value="1"/>
</dbReference>
<dbReference type="InterPro" id="IPR050628">
    <property type="entry name" value="SNF2_RAD54_helicase_TF"/>
</dbReference>
<dbReference type="OMA" id="NEVPQNP"/>
<dbReference type="InterPro" id="IPR000330">
    <property type="entry name" value="SNF2_N"/>
</dbReference>
<dbReference type="Gene3D" id="3.40.50.10810">
    <property type="entry name" value="Tandem AAA-ATPase domain"/>
    <property type="match status" value="1"/>
</dbReference>
<evidence type="ECO:0000259" key="5">
    <source>
        <dbReference type="PROSITE" id="PS51194"/>
    </source>
</evidence>
<evidence type="ECO:0000313" key="6">
    <source>
        <dbReference type="EMBL" id="OLL25184.1"/>
    </source>
</evidence>
<dbReference type="PANTHER" id="PTHR45626">
    <property type="entry name" value="TRANSCRIPTION TERMINATION FACTOR 2-RELATED"/>
    <property type="match status" value="1"/>
</dbReference>
<dbReference type="SMART" id="SM00490">
    <property type="entry name" value="HELICc"/>
    <property type="match status" value="1"/>
</dbReference>
<dbReference type="EMBL" id="LXFE01000478">
    <property type="protein sequence ID" value="OLL25184.1"/>
    <property type="molecule type" value="Genomic_DNA"/>
</dbReference>
<evidence type="ECO:0000256" key="1">
    <source>
        <dbReference type="ARBA" id="ARBA00022741"/>
    </source>
</evidence>
<comment type="caution">
    <text evidence="6">The sequence shown here is derived from an EMBL/GenBank/DDBJ whole genome shotgun (WGS) entry which is preliminary data.</text>
</comment>
<evidence type="ECO:0000256" key="3">
    <source>
        <dbReference type="ARBA" id="ARBA00022840"/>
    </source>
</evidence>
<dbReference type="OrthoDB" id="423559at2759"/>
<evidence type="ECO:0000313" key="7">
    <source>
        <dbReference type="Proteomes" id="UP000186594"/>
    </source>
</evidence>
<dbReference type="GO" id="GO:0016787">
    <property type="term" value="F:hydrolase activity"/>
    <property type="evidence" value="ECO:0007669"/>
    <property type="project" value="UniProtKB-KW"/>
</dbReference>
<protein>
    <submittedName>
        <fullName evidence="6">Putative ATP-dependent helicase</fullName>
    </submittedName>
</protein>
<dbReference type="SMART" id="SM00487">
    <property type="entry name" value="DEXDc"/>
    <property type="match status" value="1"/>
</dbReference>
<dbReference type="PANTHER" id="PTHR45626:SF14">
    <property type="entry name" value="ATP-DEPENDENT DNA HELICASE (EUROFUNG)"/>
    <property type="match status" value="1"/>
</dbReference>
<dbReference type="STRING" id="1198029.A0A1U7LRB1"/>
<dbReference type="GO" id="GO:0005634">
    <property type="term" value="C:nucleus"/>
    <property type="evidence" value="ECO:0007669"/>
    <property type="project" value="TreeGrafter"/>
</dbReference>
<dbReference type="InterPro" id="IPR049730">
    <property type="entry name" value="SNF2/RAD54-like_C"/>
</dbReference>
<feature type="domain" description="Helicase ATP-binding" evidence="4">
    <location>
        <begin position="13"/>
        <end position="186"/>
    </location>
</feature>
<gene>
    <name evidence="6" type="ORF">NEOLI_002297</name>
</gene>
<feature type="domain" description="Helicase C-terminal" evidence="5">
    <location>
        <begin position="391"/>
        <end position="552"/>
    </location>
</feature>
<keyword evidence="1" id="KW-0547">Nucleotide-binding</keyword>
<dbReference type="GO" id="GO:0008094">
    <property type="term" value="F:ATP-dependent activity, acting on DNA"/>
    <property type="evidence" value="ECO:0007669"/>
    <property type="project" value="TreeGrafter"/>
</dbReference>
<proteinExistence type="predicted"/>
<dbReference type="InterPro" id="IPR027417">
    <property type="entry name" value="P-loop_NTPase"/>
</dbReference>
<keyword evidence="3" id="KW-0067">ATP-binding</keyword>
<dbReference type="Pfam" id="PF00271">
    <property type="entry name" value="Helicase_C"/>
    <property type="match status" value="1"/>
</dbReference>
<dbReference type="AlphaFoldDB" id="A0A1U7LRB1"/>
<reference evidence="6 7" key="1">
    <citation type="submission" date="2016-04" db="EMBL/GenBank/DDBJ databases">
        <title>Evolutionary innovation and constraint leading to complex multicellularity in the Ascomycota.</title>
        <authorList>
            <person name="Cisse O."/>
            <person name="Nguyen A."/>
            <person name="Hewitt D.A."/>
            <person name="Jedd G."/>
            <person name="Stajich J.E."/>
        </authorList>
    </citation>
    <scope>NUCLEOTIDE SEQUENCE [LARGE SCALE GENOMIC DNA]</scope>
    <source>
        <strain evidence="6 7">DAH-3</strain>
    </source>
</reference>
<accession>A0A1U7LRB1</accession>
<dbReference type="GO" id="GO:0004386">
    <property type="term" value="F:helicase activity"/>
    <property type="evidence" value="ECO:0007669"/>
    <property type="project" value="UniProtKB-KW"/>
</dbReference>
<dbReference type="GO" id="GO:0005524">
    <property type="term" value="F:ATP binding"/>
    <property type="evidence" value="ECO:0007669"/>
    <property type="project" value="UniProtKB-KW"/>
</dbReference>
<organism evidence="6 7">
    <name type="scientific">Neolecta irregularis (strain DAH-3)</name>
    <dbReference type="NCBI Taxonomy" id="1198029"/>
    <lineage>
        <taxon>Eukaryota</taxon>
        <taxon>Fungi</taxon>
        <taxon>Dikarya</taxon>
        <taxon>Ascomycota</taxon>
        <taxon>Taphrinomycotina</taxon>
        <taxon>Neolectales</taxon>
        <taxon>Neolectaceae</taxon>
        <taxon>Neolecta</taxon>
    </lineage>
</organism>
<dbReference type="InterPro" id="IPR038718">
    <property type="entry name" value="SNF2-like_sf"/>
</dbReference>
<dbReference type="CDD" id="cd18793">
    <property type="entry name" value="SF2_C_SNF"/>
    <property type="match status" value="1"/>
</dbReference>
<dbReference type="Gene3D" id="3.40.50.300">
    <property type="entry name" value="P-loop containing nucleotide triphosphate hydrolases"/>
    <property type="match status" value="1"/>
</dbReference>